<comment type="caution">
    <text evidence="1">The sequence shown here is derived from an EMBL/GenBank/DDBJ whole genome shotgun (WGS) entry which is preliminary data.</text>
</comment>
<dbReference type="AlphaFoldDB" id="A0A6L2JSY3"/>
<accession>A0A6L2JSY3</accession>
<organism evidence="1">
    <name type="scientific">Tanacetum cinerariifolium</name>
    <name type="common">Dalmatian daisy</name>
    <name type="synonym">Chrysanthemum cinerariifolium</name>
    <dbReference type="NCBI Taxonomy" id="118510"/>
    <lineage>
        <taxon>Eukaryota</taxon>
        <taxon>Viridiplantae</taxon>
        <taxon>Streptophyta</taxon>
        <taxon>Embryophyta</taxon>
        <taxon>Tracheophyta</taxon>
        <taxon>Spermatophyta</taxon>
        <taxon>Magnoliopsida</taxon>
        <taxon>eudicotyledons</taxon>
        <taxon>Gunneridae</taxon>
        <taxon>Pentapetalae</taxon>
        <taxon>asterids</taxon>
        <taxon>campanulids</taxon>
        <taxon>Asterales</taxon>
        <taxon>Asteraceae</taxon>
        <taxon>Asteroideae</taxon>
        <taxon>Anthemideae</taxon>
        <taxon>Anthemidinae</taxon>
        <taxon>Tanacetum</taxon>
    </lineage>
</organism>
<proteinExistence type="predicted"/>
<gene>
    <name evidence="1" type="ORF">Tci_010702</name>
</gene>
<name>A0A6L2JSY3_TANCI</name>
<reference evidence="1" key="1">
    <citation type="journal article" date="2019" name="Sci. Rep.">
        <title>Draft genome of Tanacetum cinerariifolium, the natural source of mosquito coil.</title>
        <authorList>
            <person name="Yamashiro T."/>
            <person name="Shiraishi A."/>
            <person name="Satake H."/>
            <person name="Nakayama K."/>
        </authorList>
    </citation>
    <scope>NUCLEOTIDE SEQUENCE</scope>
</reference>
<protein>
    <submittedName>
        <fullName evidence="1">Uncharacterized protein</fullName>
    </submittedName>
</protein>
<evidence type="ECO:0000313" key="1">
    <source>
        <dbReference type="EMBL" id="GEU38724.1"/>
    </source>
</evidence>
<dbReference type="EMBL" id="BKCJ010001086">
    <property type="protein sequence ID" value="GEU38724.1"/>
    <property type="molecule type" value="Genomic_DNA"/>
</dbReference>
<sequence>MIDSGWSKPAGLKLALENLQSSGKKEDLITDVKNRSEGHSLHASRPSWLCAPVQLVDNMPFRKQACKEYIRWVFCKLFERPKERHLACPTKRHGSQPLSFQGFILNHGLIPPPDH</sequence>